<feature type="compositionally biased region" description="Polar residues" evidence="5">
    <location>
        <begin position="522"/>
        <end position="534"/>
    </location>
</feature>
<dbReference type="AlphaFoldDB" id="A0AA88HDL2"/>
<feature type="region of interest" description="Disordered" evidence="5">
    <location>
        <begin position="260"/>
        <end position="291"/>
    </location>
</feature>
<dbReference type="InterPro" id="IPR026983">
    <property type="entry name" value="DHC"/>
</dbReference>
<feature type="domain" description="CXXC-type" evidence="7">
    <location>
        <begin position="330"/>
        <end position="370"/>
    </location>
</feature>
<feature type="region of interest" description="Disordered" evidence="5">
    <location>
        <begin position="505"/>
        <end position="535"/>
    </location>
</feature>
<organism evidence="8 9">
    <name type="scientific">Artemia franciscana</name>
    <name type="common">Brine shrimp</name>
    <name type="synonym">Artemia sanfranciscana</name>
    <dbReference type="NCBI Taxonomy" id="6661"/>
    <lineage>
        <taxon>Eukaryota</taxon>
        <taxon>Metazoa</taxon>
        <taxon>Ecdysozoa</taxon>
        <taxon>Arthropoda</taxon>
        <taxon>Crustacea</taxon>
        <taxon>Branchiopoda</taxon>
        <taxon>Anostraca</taxon>
        <taxon>Artemiidae</taxon>
        <taxon>Artemia</taxon>
    </lineage>
</organism>
<evidence type="ECO:0000256" key="5">
    <source>
        <dbReference type="SAM" id="MobiDB-lite"/>
    </source>
</evidence>
<evidence type="ECO:0000256" key="4">
    <source>
        <dbReference type="PROSITE-ProRule" id="PRU00509"/>
    </source>
</evidence>
<feature type="region of interest" description="Disordered" evidence="5">
    <location>
        <begin position="82"/>
        <end position="139"/>
    </location>
</feature>
<feature type="domain" description="C2H2-type" evidence="6">
    <location>
        <begin position="1131"/>
        <end position="1154"/>
    </location>
</feature>
<feature type="region of interest" description="Disordered" evidence="5">
    <location>
        <begin position="188"/>
        <end position="209"/>
    </location>
</feature>
<evidence type="ECO:0000259" key="7">
    <source>
        <dbReference type="PROSITE" id="PS51058"/>
    </source>
</evidence>
<keyword evidence="1" id="KW-0479">Metal-binding</keyword>
<dbReference type="EMBL" id="JAVRJZ010000017">
    <property type="protein sequence ID" value="KAK2710065.1"/>
    <property type="molecule type" value="Genomic_DNA"/>
</dbReference>
<name>A0AA88HDL2_ARTSF</name>
<dbReference type="Pfam" id="PF08393">
    <property type="entry name" value="DHC_N2"/>
    <property type="match status" value="1"/>
</dbReference>
<dbReference type="PROSITE" id="PS50157">
    <property type="entry name" value="ZINC_FINGER_C2H2_2"/>
    <property type="match status" value="2"/>
</dbReference>
<dbReference type="PROSITE" id="PS00028">
    <property type="entry name" value="ZINC_FINGER_C2H2_1"/>
    <property type="match status" value="3"/>
</dbReference>
<dbReference type="InterPro" id="IPR013602">
    <property type="entry name" value="Dynein_heavy_linker"/>
</dbReference>
<dbReference type="PANTHER" id="PTHR46532:SF13">
    <property type="entry name" value="CYTOPLASMIC DYNEIN 1 HEAVY CHAIN 1"/>
    <property type="match status" value="1"/>
</dbReference>
<dbReference type="GO" id="GO:0051959">
    <property type="term" value="F:dynein light intermediate chain binding"/>
    <property type="evidence" value="ECO:0007669"/>
    <property type="project" value="InterPro"/>
</dbReference>
<gene>
    <name evidence="8" type="ORF">QYM36_013664</name>
</gene>
<dbReference type="Gene3D" id="1.20.140.100">
    <property type="entry name" value="Dynein heavy chain, N-terminal domain 2"/>
    <property type="match status" value="1"/>
</dbReference>
<dbReference type="GO" id="GO:0008270">
    <property type="term" value="F:zinc ion binding"/>
    <property type="evidence" value="ECO:0007669"/>
    <property type="project" value="UniProtKB-KW"/>
</dbReference>
<dbReference type="GO" id="GO:0005858">
    <property type="term" value="C:axonemal dynein complex"/>
    <property type="evidence" value="ECO:0007669"/>
    <property type="project" value="TreeGrafter"/>
</dbReference>
<evidence type="ECO:0000256" key="1">
    <source>
        <dbReference type="ARBA" id="ARBA00022723"/>
    </source>
</evidence>
<dbReference type="PANTHER" id="PTHR46532">
    <property type="entry name" value="MALE FERTILITY FACTOR KL5"/>
    <property type="match status" value="1"/>
</dbReference>
<reference evidence="8" key="1">
    <citation type="submission" date="2023-07" db="EMBL/GenBank/DDBJ databases">
        <title>Chromosome-level genome assembly of Artemia franciscana.</title>
        <authorList>
            <person name="Jo E."/>
        </authorList>
    </citation>
    <scope>NUCLEOTIDE SEQUENCE</scope>
    <source>
        <tissue evidence="8">Whole body</tissue>
    </source>
</reference>
<dbReference type="SMART" id="SM00355">
    <property type="entry name" value="ZnF_C2H2"/>
    <property type="match status" value="4"/>
</dbReference>
<evidence type="ECO:0000259" key="6">
    <source>
        <dbReference type="PROSITE" id="PS50157"/>
    </source>
</evidence>
<keyword evidence="9" id="KW-1185">Reference proteome</keyword>
<evidence type="ECO:0000313" key="9">
    <source>
        <dbReference type="Proteomes" id="UP001187531"/>
    </source>
</evidence>
<dbReference type="PROSITE" id="PS51058">
    <property type="entry name" value="ZF_CXXC"/>
    <property type="match status" value="1"/>
</dbReference>
<dbReference type="InterPro" id="IPR013087">
    <property type="entry name" value="Znf_C2H2_type"/>
</dbReference>
<dbReference type="GO" id="GO:0003677">
    <property type="term" value="F:DNA binding"/>
    <property type="evidence" value="ECO:0007669"/>
    <property type="project" value="InterPro"/>
</dbReference>
<keyword evidence="2 4" id="KW-0863">Zinc-finger</keyword>
<feature type="compositionally biased region" description="Polar residues" evidence="5">
    <location>
        <begin position="87"/>
        <end position="109"/>
    </location>
</feature>
<dbReference type="Proteomes" id="UP001187531">
    <property type="component" value="Unassembled WGS sequence"/>
</dbReference>
<feature type="domain" description="C2H2-type" evidence="6">
    <location>
        <begin position="618"/>
        <end position="645"/>
    </location>
</feature>
<proteinExistence type="predicted"/>
<feature type="compositionally biased region" description="Polar residues" evidence="5">
    <location>
        <begin position="194"/>
        <end position="207"/>
    </location>
</feature>
<dbReference type="GO" id="GO:0007018">
    <property type="term" value="P:microtubule-based movement"/>
    <property type="evidence" value="ECO:0007669"/>
    <property type="project" value="InterPro"/>
</dbReference>
<dbReference type="InterPro" id="IPR002857">
    <property type="entry name" value="Znf_CXXC"/>
</dbReference>
<keyword evidence="3" id="KW-0862">Zinc</keyword>
<accession>A0AA88HDL2</accession>
<protein>
    <submittedName>
        <fullName evidence="8">Uncharacterized protein</fullName>
    </submittedName>
</protein>
<evidence type="ECO:0000256" key="2">
    <source>
        <dbReference type="ARBA" id="ARBA00022771"/>
    </source>
</evidence>
<dbReference type="Gene3D" id="3.30.160.60">
    <property type="entry name" value="Classic Zinc Finger"/>
    <property type="match status" value="1"/>
</dbReference>
<sequence length="1212" mass="135856">MGDGQSCSNSGSDSAGSRFLLTVPKMFTHDSLRFNLEQGFYGNPVKSLPPLINLDTESNFEALPGKSLDIGQPVMSGQTRDFYGKSPTASLTDLSNPNVPRQRNQNENVQYRPLDRKNDQGGPIMLDLGKTEALPSSEPSQATVVKFWETFDSLKDPRMPSFPSLSPANFPFSCKLSPLSRTRHMLLQHPPPSLQSAPPSTTEQALSDNEEKDLTFSSGIREAIVVPSKSPTILPERAKNNKLFPLSTPQSEHFLSRRYRENPNTTSSHVEKTDRRRKPRVKPVSLKQPGKTAVEITSIPSSEMSRTYGPAEKFRSNCMIMSDLNSVSRRKTKRKRCGDCAGCMKKDSCGKCAPCTNNKCHQVCKMRRCAKISEKKPKVFEEEPSTWEDKLDCVNPLFDVWNDVHRRWVYLEGIFTSNLDVKTLLPVETSRFHSISSEFLALMKKVSKMSIASNVHISQDVQRSIERLNDILGKIHKTLGEYLQREKSSFPRLVKEVVCDRVPAPSVSAASPPQWGRDDNEQTMSPVRNGSSQRKLIGFPIDSSSATETVWLTSPSKEAKQPEKFHLRTSVQIEKLSKRTIEETCLGKWKCNSCGKIENSLYLLQLHKSTNCETGLSFNCEMCGVEIDDYSNFVIHYMEHEVDKKKKCPICLCTNFNNIKEHVIAKSHFSKDSATFRFSDRVSQMNYKKPKLAVLSDSAMDECLQDLEEKDPLSNEDSAGQNVKDSILAYGPQSPVTDGRPGFKTAFDVLVLHPEALPEESVMIRSNIYDIEDKDPLSNEGASDHNVEDSILAYGPLTDYSSVADRTSGFKTEVGVAFKKPNVLSEQSAMTRSSIYDLEEKDPLSNETTVQNVNSNPAYGPRSSIADRMSGFKSAFDVVVLQPEAFSDHSAMTRPNLNDLEEKDPLSTEDAAVQNVKDSILAYGPQSSVTDCSSVIESVFDVVVLQPEVFSEESKVTRPNVYDLEEKDPLSTEDAAVQNVKDSSLANGSLSSVTDCTSGFKSVFDVVFQQSEAFSKQSKMTRPNFYDVEDKESLSNEDASDHNVEDSILPYAPHSSVTDRMSGIKTKVDAVFKKADVFSELPVVTRPNINESTLLYLQKVMNKKPFEYYSFKIEKDSIIPSENGLKKNQRFRCDICGAIFKRGFSLKRHYLRFHINLIYVNERDLANCGIRPTETTETGLYKCLDCLTYFDVKKELMDHRNSYHINGLKPSG</sequence>
<evidence type="ECO:0000256" key="3">
    <source>
        <dbReference type="ARBA" id="ARBA00022833"/>
    </source>
</evidence>
<comment type="caution">
    <text evidence="8">The sequence shown here is derived from an EMBL/GenBank/DDBJ whole genome shotgun (WGS) entry which is preliminary data.</text>
</comment>
<dbReference type="InterPro" id="IPR042222">
    <property type="entry name" value="Dynein_2_N"/>
</dbReference>
<evidence type="ECO:0000313" key="8">
    <source>
        <dbReference type="EMBL" id="KAK2710065.1"/>
    </source>
</evidence>
<dbReference type="GO" id="GO:0045505">
    <property type="term" value="F:dynein intermediate chain binding"/>
    <property type="evidence" value="ECO:0007669"/>
    <property type="project" value="InterPro"/>
</dbReference>